<evidence type="ECO:0000256" key="1">
    <source>
        <dbReference type="ARBA" id="ARBA00022450"/>
    </source>
</evidence>
<dbReference type="RefSeq" id="XP_037160558.1">
    <property type="nucleotide sequence ID" value="XM_037312510.1"/>
</dbReference>
<dbReference type="PANTHER" id="PTHR43439:SF2">
    <property type="entry name" value="ENZYME, PUTATIVE (JCVI)-RELATED"/>
    <property type="match status" value="1"/>
</dbReference>
<dbReference type="InterPro" id="IPR013120">
    <property type="entry name" value="FAR_NAD-bd"/>
</dbReference>
<dbReference type="EMBL" id="JACCJC010000060">
    <property type="protein sequence ID" value="KAF6231125.1"/>
    <property type="molecule type" value="Genomic_DNA"/>
</dbReference>
<dbReference type="SMART" id="SM00823">
    <property type="entry name" value="PKS_PP"/>
    <property type="match status" value="1"/>
</dbReference>
<protein>
    <recommendedName>
        <fullName evidence="4">Carrier domain-containing protein</fullName>
    </recommendedName>
</protein>
<dbReference type="PROSITE" id="PS00012">
    <property type="entry name" value="PHOSPHOPANTETHEINE"/>
    <property type="match status" value="1"/>
</dbReference>
<dbReference type="GeneID" id="59292271"/>
<dbReference type="InterPro" id="IPR051414">
    <property type="entry name" value="Adenylate-forming_Reductase"/>
</dbReference>
<gene>
    <name evidence="5" type="ORF">HO173_010625</name>
</gene>
<dbReference type="Gene3D" id="3.40.50.12780">
    <property type="entry name" value="N-terminal domain of ligase-like"/>
    <property type="match status" value="1"/>
</dbReference>
<dbReference type="InterPro" id="IPR006162">
    <property type="entry name" value="Ppantetheine_attach_site"/>
</dbReference>
<evidence type="ECO:0000256" key="3">
    <source>
        <dbReference type="SAM" id="Coils"/>
    </source>
</evidence>
<dbReference type="PANTHER" id="PTHR43439">
    <property type="entry name" value="PHENYLACETATE-COENZYME A LIGASE"/>
    <property type="match status" value="1"/>
</dbReference>
<evidence type="ECO:0000313" key="5">
    <source>
        <dbReference type="EMBL" id="KAF6231125.1"/>
    </source>
</evidence>
<dbReference type="Pfam" id="PF07993">
    <property type="entry name" value="NAD_binding_4"/>
    <property type="match status" value="1"/>
</dbReference>
<evidence type="ECO:0000256" key="2">
    <source>
        <dbReference type="ARBA" id="ARBA00022553"/>
    </source>
</evidence>
<reference evidence="5 6" key="1">
    <citation type="journal article" date="2020" name="Genomics">
        <title>Complete, high-quality genomes from long-read metagenomic sequencing of two wolf lichen thalli reveals enigmatic genome architecture.</title>
        <authorList>
            <person name="McKenzie S.K."/>
            <person name="Walston R.F."/>
            <person name="Allen J.L."/>
        </authorList>
    </citation>
    <scope>NUCLEOTIDE SEQUENCE [LARGE SCALE GENOMIC DNA]</scope>
    <source>
        <strain evidence="5">WasteWater2</strain>
    </source>
</reference>
<accession>A0A8H6FMA9</accession>
<dbReference type="InterPro" id="IPR000873">
    <property type="entry name" value="AMP-dep_synth/lig_dom"/>
</dbReference>
<dbReference type="Pfam" id="PF23562">
    <property type="entry name" value="AMP-binding_C_3"/>
    <property type="match status" value="1"/>
</dbReference>
<dbReference type="InterPro" id="IPR020806">
    <property type="entry name" value="PKS_PP-bd"/>
</dbReference>
<dbReference type="SUPFAM" id="SSF47336">
    <property type="entry name" value="ACP-like"/>
    <property type="match status" value="1"/>
</dbReference>
<dbReference type="SUPFAM" id="SSF51735">
    <property type="entry name" value="NAD(P)-binding Rossmann-fold domains"/>
    <property type="match status" value="1"/>
</dbReference>
<feature type="coiled-coil region" evidence="3">
    <location>
        <begin position="648"/>
        <end position="675"/>
    </location>
</feature>
<dbReference type="AlphaFoldDB" id="A0A8H6FMA9"/>
<keyword evidence="3" id="KW-0175">Coiled coil</keyword>
<dbReference type="PROSITE" id="PS00455">
    <property type="entry name" value="AMP_BINDING"/>
    <property type="match status" value="1"/>
</dbReference>
<dbReference type="InterPro" id="IPR042099">
    <property type="entry name" value="ANL_N_sf"/>
</dbReference>
<keyword evidence="6" id="KW-1185">Reference proteome</keyword>
<name>A0A8H6FMA9_9LECA</name>
<proteinExistence type="predicted"/>
<comment type="caution">
    <text evidence="5">The sequence shown here is derived from an EMBL/GenBank/DDBJ whole genome shotgun (WGS) entry which is preliminary data.</text>
</comment>
<feature type="domain" description="Carrier" evidence="4">
    <location>
        <begin position="555"/>
        <end position="640"/>
    </location>
</feature>
<evidence type="ECO:0000259" key="4">
    <source>
        <dbReference type="PROSITE" id="PS50075"/>
    </source>
</evidence>
<evidence type="ECO:0000313" key="6">
    <source>
        <dbReference type="Proteomes" id="UP000578531"/>
    </source>
</evidence>
<dbReference type="InterPro" id="IPR036291">
    <property type="entry name" value="NAD(P)-bd_dom_sf"/>
</dbReference>
<dbReference type="InterPro" id="IPR009081">
    <property type="entry name" value="PP-bd_ACP"/>
</dbReference>
<dbReference type="InterPro" id="IPR020845">
    <property type="entry name" value="AMP-binding_CS"/>
</dbReference>
<dbReference type="InterPro" id="IPR036736">
    <property type="entry name" value="ACP-like_sf"/>
</dbReference>
<organism evidence="5 6">
    <name type="scientific">Letharia columbiana</name>
    <dbReference type="NCBI Taxonomy" id="112416"/>
    <lineage>
        <taxon>Eukaryota</taxon>
        <taxon>Fungi</taxon>
        <taxon>Dikarya</taxon>
        <taxon>Ascomycota</taxon>
        <taxon>Pezizomycotina</taxon>
        <taxon>Lecanoromycetes</taxon>
        <taxon>OSLEUM clade</taxon>
        <taxon>Lecanoromycetidae</taxon>
        <taxon>Lecanorales</taxon>
        <taxon>Lecanorineae</taxon>
        <taxon>Parmeliaceae</taxon>
        <taxon>Letharia</taxon>
    </lineage>
</organism>
<dbReference type="PROSITE" id="PS50075">
    <property type="entry name" value="CARRIER"/>
    <property type="match status" value="1"/>
</dbReference>
<dbReference type="Gene3D" id="3.40.50.720">
    <property type="entry name" value="NAD(P)-binding Rossmann-like Domain"/>
    <property type="match status" value="1"/>
</dbReference>
<dbReference type="Gene3D" id="1.10.1200.10">
    <property type="entry name" value="ACP-like"/>
    <property type="match status" value="1"/>
</dbReference>
<dbReference type="Pfam" id="PF00550">
    <property type="entry name" value="PP-binding"/>
    <property type="match status" value="1"/>
</dbReference>
<keyword evidence="2" id="KW-0597">Phosphoprotein</keyword>
<dbReference type="GO" id="GO:0031177">
    <property type="term" value="F:phosphopantetheine binding"/>
    <property type="evidence" value="ECO:0007669"/>
    <property type="project" value="InterPro"/>
</dbReference>
<dbReference type="Pfam" id="PF00501">
    <property type="entry name" value="AMP-binding"/>
    <property type="match status" value="1"/>
</dbReference>
<dbReference type="OrthoDB" id="429813at2759"/>
<keyword evidence="1" id="KW-0596">Phosphopantetheine</keyword>
<dbReference type="SUPFAM" id="SSF56801">
    <property type="entry name" value="Acetyl-CoA synthetase-like"/>
    <property type="match status" value="1"/>
</dbReference>
<sequence>MATNHTTTPPADYGHRLIPSLVDEYARTDPDYVFALVPKAASFADGLEKITISTFARAVNEIASRIDSTLGKSTDFDTIAYIGPTDLRYFVIAIAASKAGYKTLLPSPRNSIEGILSLLQSTKCQTLLSAPDTKVDHILEKHSMRHIVIRTFKEWVASESVAHYPYEKTFEEAAHDPFIVIHTSGSTGLPKPVTLYHGGLATPDAHHMMPRLDGYDPEIITPQGQGPTRIFTSLPPFHVAGILGSLVLALYYHQTIVWPPAGRPVSTDMVDDLLDNVEVDGCFLAPSVLEDLSQSESSLEKLRKIKFVEYGGGPLARRAGDIVAKYTNVINILGSSEAALSPLYHKEPEDWMYFHFNPEMKGVEFREVSDGLYEQFFLRHPSTDTYHATWYTFPDQSEYSMKDLFSKHPTKPNLWFYEGRSDDVIVFSNGEKFNPSAMEATLRTHPDVTHVVVVGQARFEPAALIELKESPLEEAKKDLLDSFTPYLIKVNETAPAYAKLQRDHIAFIKPDKPMIMADKGTIKRAATTKAYEEEIDQIYANADDASLPTISLDAEDLDALTEGLRELLVGTIGLEAIAPDQDIFAVGADSLQVMNLVRQLRSSFTAQQGHGVIPPHLITPKIVYSNPTAARLANALHQLTGHSAEVSEKLEEERIKKMEEMLSKYSEDLPKASAKDLPEAFANGIDIKEDNDKLTVVLTGSTGSLGSYLLDALLASDQVSKIICLNRGIHSEDKQKRLNASRGLVTEWGRDKVQFLTTDLGKPRLGLNDHDYGLLVKEASFIIHNQWQVDFNLSLDSFEPHIAGVRDFITLSSESAKKPPILFTSSVSTLGNWHAKHPGEKVPEKAFHDFTIPSAMGYGESKYIAELLLEAGAEKCGVPAVICRVGQLAGPVTKKGGMWSKQEWLPSIIASSKYLNQIPTDIPSQDTVSWVPVDITANIILDLVLANASQPPPPSSSAEAPKSHNYNIVNPHPGSWSALVPAVTRYFQGGNDGTTKTPAPPITPVPFTAWLSALRASAALGTEDVARNPGIKLLEFYGGMSEDGAEEEVMLETAETARGSASMRALGPVGEEWMGIWLGQWGF</sequence>
<dbReference type="Proteomes" id="UP000578531">
    <property type="component" value="Unassembled WGS sequence"/>
</dbReference>